<reference evidence="1" key="1">
    <citation type="submission" date="2020-05" db="UniProtKB">
        <authorList>
            <consortium name="EnsemblMetazoa"/>
        </authorList>
    </citation>
    <scope>IDENTIFICATION</scope>
    <source>
        <strain evidence="1">TTRI</strain>
    </source>
</reference>
<sequence>MKKKIITFNECQPLDGRGFFRYYIHICNFTTFMWTFMECQQHPEGSLKNGGNTTICNLDMTETQIAFHFPRMALRSRGNNAFTFIEAFQHQCSVKTVINRPELISLSVFLGALEACSPCVVCLVSFTGDLSLKINVNKLIRNIEMANAELTKPTQPPAPTRNE</sequence>
<dbReference type="EnsemblMetazoa" id="GAUT039259-RA">
    <property type="protein sequence ID" value="GAUT039259-PA"/>
    <property type="gene ID" value="GAUT039259"/>
</dbReference>
<organism evidence="1 2">
    <name type="scientific">Glossina austeni</name>
    <name type="common">Savannah tsetse fly</name>
    <dbReference type="NCBI Taxonomy" id="7395"/>
    <lineage>
        <taxon>Eukaryota</taxon>
        <taxon>Metazoa</taxon>
        <taxon>Ecdysozoa</taxon>
        <taxon>Arthropoda</taxon>
        <taxon>Hexapoda</taxon>
        <taxon>Insecta</taxon>
        <taxon>Pterygota</taxon>
        <taxon>Neoptera</taxon>
        <taxon>Endopterygota</taxon>
        <taxon>Diptera</taxon>
        <taxon>Brachycera</taxon>
        <taxon>Muscomorpha</taxon>
        <taxon>Hippoboscoidea</taxon>
        <taxon>Glossinidae</taxon>
        <taxon>Glossina</taxon>
    </lineage>
</organism>
<dbReference type="AlphaFoldDB" id="A0A1A9VJB6"/>
<keyword evidence="2" id="KW-1185">Reference proteome</keyword>
<dbReference type="Proteomes" id="UP000078200">
    <property type="component" value="Unassembled WGS sequence"/>
</dbReference>
<evidence type="ECO:0000313" key="2">
    <source>
        <dbReference type="Proteomes" id="UP000078200"/>
    </source>
</evidence>
<evidence type="ECO:0000313" key="1">
    <source>
        <dbReference type="EnsemblMetazoa" id="GAUT039259-PA"/>
    </source>
</evidence>
<accession>A0A1A9VJB6</accession>
<protein>
    <submittedName>
        <fullName evidence="1">Uncharacterized protein</fullName>
    </submittedName>
</protein>
<proteinExistence type="predicted"/>
<dbReference type="VEuPathDB" id="VectorBase:GAUT039259"/>
<name>A0A1A9VJB6_GLOAU</name>